<dbReference type="EMBL" id="WBZJ01000001">
    <property type="protein sequence ID" value="KAB3523396.1"/>
    <property type="molecule type" value="Genomic_DNA"/>
</dbReference>
<comment type="caution">
    <text evidence="2">The sequence shown here is derived from an EMBL/GenBank/DDBJ whole genome shotgun (WGS) entry which is preliminary data.</text>
</comment>
<sequence>MVSLHSSHSVAIVLPGLAFERYNSMTDRDIPSTNNTQSPLDCEEDRPRVKLGGNPGTLIASIPALMGFTPEESLVIVGLYNASTTGRAMRIGPIVRTDLGMRSIAEGLDQIMAVCDTLYEPEVVVIAVSEEEELACGLLSVLGMFFEDNLVGINGLHWVEKIESGVPWCFPDGEMGGVVEDVDDNPLRTIGRCSGALQLKDREERERWLLPTMPRLDTRELLAETPEDKDADEHTDAILAVTRLLSDVVLGHRSLDEVIEDHEALMAVARLAIDEDDHTFLVLCAQGTVNPVMRDMVAECARRTRGSMRIRLLALLSVILASNDEGSLAHFVAAGAAEECSARSQRNHHDCLTEEMLEVLLATMRCGHQRQTVRAVVACSLHHLASLTLELSGECAADVVDDAEVEELIEWAEQLDEALDVLEWPAITRALST</sequence>
<accession>A0ABQ6VLR8</accession>
<dbReference type="Proteomes" id="UP000436181">
    <property type="component" value="Unassembled WGS sequence"/>
</dbReference>
<reference evidence="2 3" key="1">
    <citation type="submission" date="2019-10" db="EMBL/GenBank/DDBJ databases">
        <title>Corynebacterium sp novel species isolated from the respiratory tract of Marmot.</title>
        <authorList>
            <person name="Zhang G."/>
        </authorList>
    </citation>
    <scope>NUCLEOTIDE SEQUENCE [LARGE SCALE GENOMIC DNA]</scope>
    <source>
        <strain evidence="2 3">336</strain>
    </source>
</reference>
<gene>
    <name evidence="2" type="ORF">F8377_04495</name>
</gene>
<dbReference type="InterPro" id="IPR025447">
    <property type="entry name" value="DUF4192"/>
</dbReference>
<protein>
    <submittedName>
        <fullName evidence="2">DUF4192 family protein</fullName>
    </submittedName>
</protein>
<evidence type="ECO:0000313" key="3">
    <source>
        <dbReference type="Proteomes" id="UP000436181"/>
    </source>
</evidence>
<proteinExistence type="predicted"/>
<evidence type="ECO:0000313" key="2">
    <source>
        <dbReference type="EMBL" id="KAB3523396.1"/>
    </source>
</evidence>
<feature type="region of interest" description="Disordered" evidence="1">
    <location>
        <begin position="28"/>
        <end position="48"/>
    </location>
</feature>
<keyword evidence="3" id="KW-1185">Reference proteome</keyword>
<evidence type="ECO:0000256" key="1">
    <source>
        <dbReference type="SAM" id="MobiDB-lite"/>
    </source>
</evidence>
<name>A0ABQ6VLR8_9CORY</name>
<dbReference type="Pfam" id="PF13830">
    <property type="entry name" value="DUF4192"/>
    <property type="match status" value="1"/>
</dbReference>
<organism evidence="2 3">
    <name type="scientific">Corynebacterium zhongnanshanii</name>
    <dbReference type="NCBI Taxonomy" id="2768834"/>
    <lineage>
        <taxon>Bacteria</taxon>
        <taxon>Bacillati</taxon>
        <taxon>Actinomycetota</taxon>
        <taxon>Actinomycetes</taxon>
        <taxon>Mycobacteriales</taxon>
        <taxon>Corynebacteriaceae</taxon>
        <taxon>Corynebacterium</taxon>
    </lineage>
</organism>